<keyword evidence="3" id="KW-1185">Reference proteome</keyword>
<reference evidence="2 3" key="1">
    <citation type="submission" date="2024-04" db="EMBL/GenBank/DDBJ databases">
        <title>Tritrichomonas musculus Genome.</title>
        <authorList>
            <person name="Alves-Ferreira E."/>
            <person name="Grigg M."/>
            <person name="Lorenzi H."/>
            <person name="Galac M."/>
        </authorList>
    </citation>
    <scope>NUCLEOTIDE SEQUENCE [LARGE SCALE GENOMIC DNA]</scope>
    <source>
        <strain evidence="2 3">EAF2021</strain>
    </source>
</reference>
<evidence type="ECO:0000313" key="3">
    <source>
        <dbReference type="Proteomes" id="UP001470230"/>
    </source>
</evidence>
<proteinExistence type="predicted"/>
<organism evidence="2 3">
    <name type="scientific">Tritrichomonas musculus</name>
    <dbReference type="NCBI Taxonomy" id="1915356"/>
    <lineage>
        <taxon>Eukaryota</taxon>
        <taxon>Metamonada</taxon>
        <taxon>Parabasalia</taxon>
        <taxon>Tritrichomonadida</taxon>
        <taxon>Tritrichomonadidae</taxon>
        <taxon>Tritrichomonas</taxon>
    </lineage>
</organism>
<dbReference type="EMBL" id="JAPFFF010000002">
    <property type="protein sequence ID" value="KAK8897653.1"/>
    <property type="molecule type" value="Genomic_DNA"/>
</dbReference>
<evidence type="ECO:0000256" key="1">
    <source>
        <dbReference type="SAM" id="Phobius"/>
    </source>
</evidence>
<sequence>MHTCSKIPISMVTIILNILEEAAKKAIFVKLVLISNDVQSEDLREELFTTEEIYRIKKKLKEENNLSAFYSSISIDEKFRFIFDIEQSIIALLNPAPILFAIFIALNILDEMNIEKIKTLANNYCSDNSFNHFLKNDFKIFNSNDTLEQKMKKKEINMQIAEHYLLAHANFSLMRINSTCDIQIKIDALKIPSKQFLSFGTIFLIYILIECVDESFITNIIEQIEQSVSEKGISNFFVLSILSLLSMKSTIYALYLSVSDLHSGWYQAIMKKLENIKNKENFDYYYNDIIAFTRKVLKNYEGLNDEAKHKEEVNKLKAKISNKIQKAISKIQKLPDLSILKSRGIMYRRIPINYLKDQAKEIEDIFSIPFGKNKCCYYLDLALSSINKAKTFFNVKEIMYRKIQKTTFIDYESIRDCTKLCIRASDELKTVAHLFKISNIEYDSDRLYNKFASKFNNRQITHFCVSVKTARIFNIVEMAPISSKLELFSENFDPSEGSNPNLKELMGLQSAVIHILTPKDEMRNRFKTEPFETYETDETDSYYSSDYFEGTKSISFRSIDFDEQNVLSFKKPVFNNQKNLIEKYKKLQMSNFQIAVARDELKLGNSNWTKDVWIAFLYCFNMRMESIGIQFNPNDDYKSIKYPISLTNGISVVLKFYPLASVTAFWKNKERIERFIGKYSKNAEQIIKAFIRGFDDADHIVTPLYMKRTTYQDRTLDTLALIYE</sequence>
<name>A0ABR2L2S1_9EUKA</name>
<feature type="transmembrane region" description="Helical" evidence="1">
    <location>
        <begin position="236"/>
        <end position="255"/>
    </location>
</feature>
<comment type="caution">
    <text evidence="2">The sequence shown here is derived from an EMBL/GenBank/DDBJ whole genome shotgun (WGS) entry which is preliminary data.</text>
</comment>
<keyword evidence="1" id="KW-1133">Transmembrane helix</keyword>
<protein>
    <submittedName>
        <fullName evidence="2">Uncharacterized protein</fullName>
    </submittedName>
</protein>
<evidence type="ECO:0000313" key="2">
    <source>
        <dbReference type="EMBL" id="KAK8897653.1"/>
    </source>
</evidence>
<gene>
    <name evidence="2" type="ORF">M9Y10_015616</name>
</gene>
<dbReference type="Proteomes" id="UP001470230">
    <property type="component" value="Unassembled WGS sequence"/>
</dbReference>
<keyword evidence="1" id="KW-0472">Membrane</keyword>
<accession>A0ABR2L2S1</accession>
<keyword evidence="1" id="KW-0812">Transmembrane</keyword>
<feature type="transmembrane region" description="Helical" evidence="1">
    <location>
        <begin position="89"/>
        <end position="109"/>
    </location>
</feature>